<evidence type="ECO:0008006" key="3">
    <source>
        <dbReference type="Google" id="ProtNLM"/>
    </source>
</evidence>
<dbReference type="EMBL" id="JBDIMF010000004">
    <property type="protein sequence ID" value="MEN2787017.1"/>
    <property type="molecule type" value="Genomic_DNA"/>
</dbReference>
<protein>
    <recommendedName>
        <fullName evidence="3">RelA/SpoT domain-containing protein</fullName>
    </recommendedName>
</protein>
<dbReference type="Proteomes" id="UP001404104">
    <property type="component" value="Unassembled WGS sequence"/>
</dbReference>
<keyword evidence="2" id="KW-1185">Reference proteome</keyword>
<evidence type="ECO:0000313" key="2">
    <source>
        <dbReference type="Proteomes" id="UP001404104"/>
    </source>
</evidence>
<proteinExistence type="predicted"/>
<gene>
    <name evidence="1" type="ORF">ABC969_11370</name>
</gene>
<accession>A0ABU9XT53</accession>
<sequence>MEVQYRTRVQHAWATALEISDIVDGQKTKFDLDDTDRVKFFALASEILARHHEGVSNAMTGRETEELCIEFDKLEKQLGILQRLHALKASGGFDKIKRHNVLNVVRDAEGSIGLEILTFSSPADAIDKASELESNSDSLNAVYVRADNPGQVRSAYRNYFNDPVDFVRLINEAVSSHGILR</sequence>
<dbReference type="RefSeq" id="WP_345865047.1">
    <property type="nucleotide sequence ID" value="NZ_JBDIMF010000004.1"/>
</dbReference>
<reference evidence="1 2" key="1">
    <citation type="submission" date="2024-05" db="EMBL/GenBank/DDBJ databases">
        <authorList>
            <person name="Liu Q."/>
            <person name="Xin Y.-H."/>
        </authorList>
    </citation>
    <scope>NUCLEOTIDE SEQUENCE [LARGE SCALE GENOMIC DNA]</scope>
    <source>
        <strain evidence="1 2">CGMCC 1.15349</strain>
    </source>
</reference>
<organism evidence="1 2">
    <name type="scientific">Sphingomonas qilianensis</name>
    <dbReference type="NCBI Taxonomy" id="1736690"/>
    <lineage>
        <taxon>Bacteria</taxon>
        <taxon>Pseudomonadati</taxon>
        <taxon>Pseudomonadota</taxon>
        <taxon>Alphaproteobacteria</taxon>
        <taxon>Sphingomonadales</taxon>
        <taxon>Sphingomonadaceae</taxon>
        <taxon>Sphingomonas</taxon>
    </lineage>
</organism>
<comment type="caution">
    <text evidence="1">The sequence shown here is derived from an EMBL/GenBank/DDBJ whole genome shotgun (WGS) entry which is preliminary data.</text>
</comment>
<evidence type="ECO:0000313" key="1">
    <source>
        <dbReference type="EMBL" id="MEN2787017.1"/>
    </source>
</evidence>
<name>A0ABU9XT53_9SPHN</name>